<dbReference type="Gene3D" id="3.40.1260.10">
    <property type="entry name" value="DsrEFH-like"/>
    <property type="match status" value="1"/>
</dbReference>
<keyword evidence="1" id="KW-0732">Signal</keyword>
<protein>
    <recommendedName>
        <fullName evidence="4">Acyl-CoA transferase</fullName>
    </recommendedName>
</protein>
<name>A0ABP7NEQ9_9GAMM</name>
<keyword evidence="3" id="KW-1185">Reference proteome</keyword>
<evidence type="ECO:0008006" key="4">
    <source>
        <dbReference type="Google" id="ProtNLM"/>
    </source>
</evidence>
<feature type="signal peptide" evidence="1">
    <location>
        <begin position="1"/>
        <end position="22"/>
    </location>
</feature>
<reference evidence="3" key="1">
    <citation type="journal article" date="2019" name="Int. J. Syst. Evol. Microbiol.">
        <title>The Global Catalogue of Microorganisms (GCM) 10K type strain sequencing project: providing services to taxonomists for standard genome sequencing and annotation.</title>
        <authorList>
            <consortium name="The Broad Institute Genomics Platform"/>
            <consortium name="The Broad Institute Genome Sequencing Center for Infectious Disease"/>
            <person name="Wu L."/>
            <person name="Ma J."/>
        </authorList>
    </citation>
    <scope>NUCLEOTIDE SEQUENCE [LARGE SCALE GENOMIC DNA]</scope>
    <source>
        <strain evidence="3">JCM 17551</strain>
    </source>
</reference>
<proteinExistence type="predicted"/>
<dbReference type="RefSeq" id="WP_344800986.1">
    <property type="nucleotide sequence ID" value="NZ_BAABBN010000017.1"/>
</dbReference>
<evidence type="ECO:0000313" key="3">
    <source>
        <dbReference type="Proteomes" id="UP001501565"/>
    </source>
</evidence>
<feature type="chain" id="PRO_5047242995" description="Acyl-CoA transferase" evidence="1">
    <location>
        <begin position="23"/>
        <end position="151"/>
    </location>
</feature>
<dbReference type="InterPro" id="IPR027396">
    <property type="entry name" value="DsrEFH-like"/>
</dbReference>
<dbReference type="EMBL" id="BAABBN010000017">
    <property type="protein sequence ID" value="GAA3944733.1"/>
    <property type="molecule type" value="Genomic_DNA"/>
</dbReference>
<evidence type="ECO:0000256" key="1">
    <source>
        <dbReference type="SAM" id="SignalP"/>
    </source>
</evidence>
<gene>
    <name evidence="2" type="ORF">GCM10022277_45580</name>
</gene>
<sequence>MKKGRIWLLLLSCLFFPFLAVAEGVSYIQNEQGQYVAKVELHTPEELKALFDRAENYLANHNNYNNKTSPIAVVLHGPEVRVFQRKNYDKFKMLVDQAARLDAYNIIDVRVCEIWMSADNASIGELPPFVETVPDGPKLERELLNDGYRYF</sequence>
<dbReference type="Proteomes" id="UP001501565">
    <property type="component" value="Unassembled WGS sequence"/>
</dbReference>
<dbReference type="SUPFAM" id="SSF75169">
    <property type="entry name" value="DsrEFH-like"/>
    <property type="match status" value="1"/>
</dbReference>
<accession>A0ABP7NEQ9</accession>
<organism evidence="2 3">
    <name type="scientific">Litoribacillus peritrichatus</name>
    <dbReference type="NCBI Taxonomy" id="718191"/>
    <lineage>
        <taxon>Bacteria</taxon>
        <taxon>Pseudomonadati</taxon>
        <taxon>Pseudomonadota</taxon>
        <taxon>Gammaproteobacteria</taxon>
        <taxon>Oceanospirillales</taxon>
        <taxon>Oceanospirillaceae</taxon>
        <taxon>Litoribacillus</taxon>
    </lineage>
</organism>
<evidence type="ECO:0000313" key="2">
    <source>
        <dbReference type="EMBL" id="GAA3944733.1"/>
    </source>
</evidence>
<comment type="caution">
    <text evidence="2">The sequence shown here is derived from an EMBL/GenBank/DDBJ whole genome shotgun (WGS) entry which is preliminary data.</text>
</comment>